<dbReference type="InterPro" id="IPR035959">
    <property type="entry name" value="RutC-like_sf"/>
</dbReference>
<comment type="caution">
    <text evidence="2">The sequence shown here is derived from an EMBL/GenBank/DDBJ whole genome shotgun (WGS) entry which is preliminary data.</text>
</comment>
<dbReference type="PANTHER" id="PTHR43760">
    <property type="entry name" value="ENDORIBONUCLEASE-RELATED"/>
    <property type="match status" value="1"/>
</dbReference>
<dbReference type="Pfam" id="PF14588">
    <property type="entry name" value="YjgF_endoribonc"/>
    <property type="match status" value="1"/>
</dbReference>
<keyword evidence="3" id="KW-1185">Reference proteome</keyword>
<accession>A0A8S8X9B1</accession>
<reference evidence="2" key="1">
    <citation type="submission" date="2021-02" db="EMBL/GenBank/DDBJ databases">
        <title>Genome sequence of Rhodospirillales sp. strain TMPK1 isolated from soil.</title>
        <authorList>
            <person name="Nakai R."/>
            <person name="Kusada H."/>
            <person name="Tamaki H."/>
        </authorList>
    </citation>
    <scope>NUCLEOTIDE SEQUENCE</scope>
    <source>
        <strain evidence="2">TMPK1</strain>
    </source>
</reference>
<organism evidence="2 3">
    <name type="scientific">Roseiterribacter gracilis</name>
    <dbReference type="NCBI Taxonomy" id="2812848"/>
    <lineage>
        <taxon>Bacteria</taxon>
        <taxon>Pseudomonadati</taxon>
        <taxon>Pseudomonadota</taxon>
        <taxon>Alphaproteobacteria</taxon>
        <taxon>Rhodospirillales</taxon>
        <taxon>Roseiterribacteraceae</taxon>
        <taxon>Roseiterribacter</taxon>
    </lineage>
</organism>
<gene>
    <name evidence="2" type="ORF">TMPK1_28250</name>
</gene>
<evidence type="ECO:0000313" key="3">
    <source>
        <dbReference type="Proteomes" id="UP000681075"/>
    </source>
</evidence>
<dbReference type="PANTHER" id="PTHR43760:SF1">
    <property type="entry name" value="ENDORIBONUCLEASE L-PSP_CHORISMATE MUTASE-LIKE DOMAIN-CONTAINING PROTEIN"/>
    <property type="match status" value="1"/>
</dbReference>
<evidence type="ECO:0000313" key="2">
    <source>
        <dbReference type="EMBL" id="GIL40588.1"/>
    </source>
</evidence>
<protein>
    <recommendedName>
        <fullName evidence="1">Endoribonuclease L-PSP/chorismate mutase-like domain-containing protein</fullName>
    </recommendedName>
</protein>
<dbReference type="CDD" id="cd02199">
    <property type="entry name" value="YjgF_YER057c_UK114_like_1"/>
    <property type="match status" value="1"/>
</dbReference>
<dbReference type="Gene3D" id="3.30.1330.40">
    <property type="entry name" value="RutC-like"/>
    <property type="match status" value="1"/>
</dbReference>
<sequence>MSIDARLKELNIELPPGGTVAGNYVPYVKTGNLLFISGQLPLRDGKVAITGVVGRDVTLEAARDAARLCAINILAQTKAALGGDLEKIRRVVKLGVFVACVPEFTQQPDVGNGASDLFVEVLGDRGRHARSAVGAPSLPRNGAVEIDAIIEVE</sequence>
<name>A0A8S8X9B1_9PROT</name>
<dbReference type="Proteomes" id="UP000681075">
    <property type="component" value="Unassembled WGS sequence"/>
</dbReference>
<feature type="domain" description="Endoribonuclease L-PSP/chorismate mutase-like" evidence="1">
    <location>
        <begin position="5"/>
        <end position="143"/>
    </location>
</feature>
<dbReference type="InterPro" id="IPR013813">
    <property type="entry name" value="Endoribo_LPSP/chorism_mut-like"/>
</dbReference>
<dbReference type="SUPFAM" id="SSF55298">
    <property type="entry name" value="YjgF-like"/>
    <property type="match status" value="1"/>
</dbReference>
<dbReference type="RefSeq" id="WP_420243717.1">
    <property type="nucleotide sequence ID" value="NZ_BOPV01000001.1"/>
</dbReference>
<proteinExistence type="predicted"/>
<evidence type="ECO:0000259" key="1">
    <source>
        <dbReference type="Pfam" id="PF14588"/>
    </source>
</evidence>
<dbReference type="EMBL" id="BOPV01000001">
    <property type="protein sequence ID" value="GIL40588.1"/>
    <property type="molecule type" value="Genomic_DNA"/>
</dbReference>
<dbReference type="AlphaFoldDB" id="A0A8S8X9B1"/>